<dbReference type="PANTHER" id="PTHR33823">
    <property type="entry name" value="RNA POLYMERASE-BINDING TRANSCRIPTION FACTOR DKSA-RELATED"/>
    <property type="match status" value="1"/>
</dbReference>
<evidence type="ECO:0000256" key="4">
    <source>
        <dbReference type="PROSITE-ProRule" id="PRU00510"/>
    </source>
</evidence>
<keyword evidence="7" id="KW-1185">Reference proteome</keyword>
<name>A0ABP6W9X9_9ACTN</name>
<keyword evidence="1" id="KW-0479">Metal-binding</keyword>
<proteinExistence type="predicted"/>
<reference evidence="7" key="1">
    <citation type="journal article" date="2019" name="Int. J. Syst. Evol. Microbiol.">
        <title>The Global Catalogue of Microorganisms (GCM) 10K type strain sequencing project: providing services to taxonomists for standard genome sequencing and annotation.</title>
        <authorList>
            <consortium name="The Broad Institute Genomics Platform"/>
            <consortium name="The Broad Institute Genome Sequencing Center for Infectious Disease"/>
            <person name="Wu L."/>
            <person name="Ma J."/>
        </authorList>
    </citation>
    <scope>NUCLEOTIDE SEQUENCE [LARGE SCALE GENOMIC DNA]</scope>
    <source>
        <strain evidence="7">JCM 16928</strain>
    </source>
</reference>
<dbReference type="SUPFAM" id="SSF57716">
    <property type="entry name" value="Glucocorticoid receptor-like (DNA-binding domain)"/>
    <property type="match status" value="1"/>
</dbReference>
<evidence type="ECO:0000256" key="1">
    <source>
        <dbReference type="ARBA" id="ARBA00022723"/>
    </source>
</evidence>
<dbReference type="PANTHER" id="PTHR33823:SF4">
    <property type="entry name" value="GENERAL STRESS PROTEIN 16O"/>
    <property type="match status" value="1"/>
</dbReference>
<feature type="zinc finger region" description="dksA C4-type" evidence="4">
    <location>
        <begin position="102"/>
        <end position="126"/>
    </location>
</feature>
<evidence type="ECO:0000313" key="7">
    <source>
        <dbReference type="Proteomes" id="UP001501222"/>
    </source>
</evidence>
<evidence type="ECO:0000259" key="5">
    <source>
        <dbReference type="Pfam" id="PF01258"/>
    </source>
</evidence>
<dbReference type="InterPro" id="IPR020458">
    <property type="entry name" value="Znf_DskA_TraR_CS"/>
</dbReference>
<gene>
    <name evidence="6" type="ORF">GCM10022235_14930</name>
</gene>
<dbReference type="Pfam" id="PF01258">
    <property type="entry name" value="zf-dskA_traR"/>
    <property type="match status" value="1"/>
</dbReference>
<keyword evidence="3" id="KW-0862">Zinc</keyword>
<evidence type="ECO:0000313" key="6">
    <source>
        <dbReference type="EMBL" id="GAA3548318.1"/>
    </source>
</evidence>
<organism evidence="6 7">
    <name type="scientific">Kribbella ginsengisoli</name>
    <dbReference type="NCBI Taxonomy" id="363865"/>
    <lineage>
        <taxon>Bacteria</taxon>
        <taxon>Bacillati</taxon>
        <taxon>Actinomycetota</taxon>
        <taxon>Actinomycetes</taxon>
        <taxon>Propionibacteriales</taxon>
        <taxon>Kribbellaceae</taxon>
        <taxon>Kribbella</taxon>
    </lineage>
</organism>
<evidence type="ECO:0000256" key="3">
    <source>
        <dbReference type="ARBA" id="ARBA00022833"/>
    </source>
</evidence>
<evidence type="ECO:0000256" key="2">
    <source>
        <dbReference type="ARBA" id="ARBA00022771"/>
    </source>
</evidence>
<comment type="caution">
    <text evidence="6">The sequence shown here is derived from an EMBL/GenBank/DDBJ whole genome shotgun (WGS) entry which is preliminary data.</text>
</comment>
<dbReference type="EMBL" id="BAABAA010000002">
    <property type="protein sequence ID" value="GAA3548318.1"/>
    <property type="molecule type" value="Genomic_DNA"/>
</dbReference>
<accession>A0ABP6W9X9</accession>
<dbReference type="PROSITE" id="PS01102">
    <property type="entry name" value="ZF_DKSA_1"/>
    <property type="match status" value="1"/>
</dbReference>
<keyword evidence="2" id="KW-0863">Zinc-finger</keyword>
<dbReference type="PROSITE" id="PS51128">
    <property type="entry name" value="ZF_DKSA_2"/>
    <property type="match status" value="1"/>
</dbReference>
<feature type="domain" description="Zinc finger DksA/TraR C4-type" evidence="5">
    <location>
        <begin position="98"/>
        <end position="128"/>
    </location>
</feature>
<sequence>MAVIAGSAASDNRSVGPDPELRSALLADRAGTANRIAALTADLEAIVEASRLVATDDEHDPEGATIAFERSQTTTFLEDAHKHLADLDSALDRLEADDYGRCEICGNPIAAGRLIARPTARTCIDCAT</sequence>
<protein>
    <submittedName>
        <fullName evidence="6">TraR/DksA C4-type zinc finger protein</fullName>
    </submittedName>
</protein>
<dbReference type="Gene3D" id="1.20.120.910">
    <property type="entry name" value="DksA, coiled-coil domain"/>
    <property type="match status" value="1"/>
</dbReference>
<dbReference type="Proteomes" id="UP001501222">
    <property type="component" value="Unassembled WGS sequence"/>
</dbReference>
<dbReference type="InterPro" id="IPR000962">
    <property type="entry name" value="Znf_DskA_TraR"/>
</dbReference>